<proteinExistence type="predicted"/>
<evidence type="ECO:0000313" key="3">
    <source>
        <dbReference type="Proteomes" id="UP000527355"/>
    </source>
</evidence>
<evidence type="ECO:0000313" key="2">
    <source>
        <dbReference type="EMBL" id="KAF6356123.1"/>
    </source>
</evidence>
<sequence>MPYGQPRPPILGYGAGAVRPAVPTGGPPYPHAPYGAGRGNYDAFRGQGGYPGKPRNRMARGDPRAIVEYRDLDAPDDVDFF</sequence>
<protein>
    <submittedName>
        <fullName evidence="2">Serrate, RNA effector molecule</fullName>
    </submittedName>
</protein>
<evidence type="ECO:0000259" key="1">
    <source>
        <dbReference type="Pfam" id="PF04959"/>
    </source>
</evidence>
<reference evidence="2 3" key="1">
    <citation type="journal article" date="2020" name="Nature">
        <title>Six reference-quality genomes reveal evolution of bat adaptations.</title>
        <authorList>
            <person name="Jebb D."/>
            <person name="Huang Z."/>
            <person name="Pippel M."/>
            <person name="Hughes G.M."/>
            <person name="Lavrichenko K."/>
            <person name="Devanna P."/>
            <person name="Winkler S."/>
            <person name="Jermiin L.S."/>
            <person name="Skirmuntt E.C."/>
            <person name="Katzourakis A."/>
            <person name="Burkitt-Gray L."/>
            <person name="Ray D.A."/>
            <person name="Sullivan K.A.M."/>
            <person name="Roscito J.G."/>
            <person name="Kirilenko B.M."/>
            <person name="Davalos L.M."/>
            <person name="Corthals A.P."/>
            <person name="Power M.L."/>
            <person name="Jones G."/>
            <person name="Ransome R.D."/>
            <person name="Dechmann D.K.N."/>
            <person name="Locatelli A.G."/>
            <person name="Puechmaille S.J."/>
            <person name="Fedrigo O."/>
            <person name="Jarvis E.D."/>
            <person name="Hiller M."/>
            <person name="Vernes S.C."/>
            <person name="Myers E.W."/>
            <person name="Teeling E.C."/>
        </authorList>
    </citation>
    <scope>NUCLEOTIDE SEQUENCE [LARGE SCALE GENOMIC DNA]</scope>
    <source>
        <strain evidence="2">MMyoMyo1</strain>
        <tissue evidence="2">Flight muscle</tissue>
    </source>
</reference>
<accession>A0A7J7Y287</accession>
<dbReference type="InterPro" id="IPR007042">
    <property type="entry name" value="SERRATE/Ars2_C"/>
</dbReference>
<dbReference type="EMBL" id="JABWUV010000005">
    <property type="protein sequence ID" value="KAF6356123.1"/>
    <property type="molecule type" value="Genomic_DNA"/>
</dbReference>
<gene>
    <name evidence="2" type="ORF">mMyoMyo1_018372</name>
</gene>
<feature type="domain" description="SERRATE/Ars2 C-terminal" evidence="1">
    <location>
        <begin position="1"/>
        <end position="56"/>
    </location>
</feature>
<dbReference type="Proteomes" id="UP000527355">
    <property type="component" value="Unassembled WGS sequence"/>
</dbReference>
<dbReference type="AlphaFoldDB" id="A0A7J7Y287"/>
<dbReference type="Pfam" id="PF04959">
    <property type="entry name" value="ARS2"/>
    <property type="match status" value="1"/>
</dbReference>
<organism evidence="2 3">
    <name type="scientific">Myotis myotis</name>
    <name type="common">Greater mouse-eared bat</name>
    <name type="synonym">Vespertilio myotis</name>
    <dbReference type="NCBI Taxonomy" id="51298"/>
    <lineage>
        <taxon>Eukaryota</taxon>
        <taxon>Metazoa</taxon>
        <taxon>Chordata</taxon>
        <taxon>Craniata</taxon>
        <taxon>Vertebrata</taxon>
        <taxon>Euteleostomi</taxon>
        <taxon>Mammalia</taxon>
        <taxon>Eutheria</taxon>
        <taxon>Laurasiatheria</taxon>
        <taxon>Chiroptera</taxon>
        <taxon>Yangochiroptera</taxon>
        <taxon>Vespertilionidae</taxon>
        <taxon>Myotis</taxon>
    </lineage>
</organism>
<name>A0A7J7Y287_MYOMY</name>
<comment type="caution">
    <text evidence="2">The sequence shown here is derived from an EMBL/GenBank/DDBJ whole genome shotgun (WGS) entry which is preliminary data.</text>
</comment>
<keyword evidence="3" id="KW-1185">Reference proteome</keyword>